<protein>
    <submittedName>
        <fullName evidence="1">Uncharacterized protein</fullName>
    </submittedName>
</protein>
<organism evidence="1 2">
    <name type="scientific">Citrus x changshan-huyou</name>
    <dbReference type="NCBI Taxonomy" id="2935761"/>
    <lineage>
        <taxon>Eukaryota</taxon>
        <taxon>Viridiplantae</taxon>
        <taxon>Streptophyta</taxon>
        <taxon>Embryophyta</taxon>
        <taxon>Tracheophyta</taxon>
        <taxon>Spermatophyta</taxon>
        <taxon>Magnoliopsida</taxon>
        <taxon>eudicotyledons</taxon>
        <taxon>Gunneridae</taxon>
        <taxon>Pentapetalae</taxon>
        <taxon>rosids</taxon>
        <taxon>malvids</taxon>
        <taxon>Sapindales</taxon>
        <taxon>Rutaceae</taxon>
        <taxon>Aurantioideae</taxon>
        <taxon>Citrus</taxon>
    </lineage>
</organism>
<dbReference type="Proteomes" id="UP001428341">
    <property type="component" value="Unassembled WGS sequence"/>
</dbReference>
<gene>
    <name evidence="1" type="ORF">WN944_009387</name>
</gene>
<evidence type="ECO:0000313" key="2">
    <source>
        <dbReference type="Proteomes" id="UP001428341"/>
    </source>
</evidence>
<keyword evidence="2" id="KW-1185">Reference proteome</keyword>
<accession>A0AAP0QW73</accession>
<dbReference type="PANTHER" id="PTHR31170">
    <property type="entry name" value="BNAC04G53230D PROTEIN"/>
    <property type="match status" value="1"/>
</dbReference>
<dbReference type="AlphaFoldDB" id="A0AAP0QW73"/>
<name>A0AAP0QW73_9ROSI</name>
<proteinExistence type="predicted"/>
<comment type="caution">
    <text evidence="1">The sequence shown here is derived from an EMBL/GenBank/DDBJ whole genome shotgun (WGS) entry which is preliminary data.</text>
</comment>
<reference evidence="1 2" key="1">
    <citation type="submission" date="2024-05" db="EMBL/GenBank/DDBJ databases">
        <title>Haplotype-resolved chromosome-level genome assembly of Huyou (Citrus changshanensis).</title>
        <authorList>
            <person name="Miao C."/>
            <person name="Chen W."/>
            <person name="Wu Y."/>
            <person name="Wang L."/>
            <person name="Zhao S."/>
            <person name="Grierson D."/>
            <person name="Xu C."/>
            <person name="Chen K."/>
        </authorList>
    </citation>
    <scope>NUCLEOTIDE SEQUENCE [LARGE SCALE GENOMIC DNA]</scope>
    <source>
        <strain evidence="1">01-14</strain>
        <tissue evidence="1">Leaf</tissue>
    </source>
</reference>
<dbReference type="EMBL" id="JBCGBO010000002">
    <property type="protein sequence ID" value="KAK9220963.1"/>
    <property type="molecule type" value="Genomic_DNA"/>
</dbReference>
<dbReference type="Pfam" id="PF03140">
    <property type="entry name" value="DUF247"/>
    <property type="match status" value="2"/>
</dbReference>
<dbReference type="PANTHER" id="PTHR31170:SF25">
    <property type="entry name" value="BNAA09G04570D PROTEIN"/>
    <property type="match status" value="1"/>
</dbReference>
<evidence type="ECO:0000313" key="1">
    <source>
        <dbReference type="EMBL" id="KAK9220963.1"/>
    </source>
</evidence>
<dbReference type="InterPro" id="IPR004158">
    <property type="entry name" value="DUF247_pln"/>
</dbReference>
<sequence length="497" mass="57606">MANCEHASIDVKRLAASLRENLETVQSLSEECCIYRVPQQTRCLNESAFTPQVISIGPLHHGKEELKEMEEHKRRNLKRFLKRTKFLKMASSEHVSVDVNNIAASLKENLQTMHPVSEECCIYRVPRRTRCLNESDFTPQVISIGPLHHDKGELKEMEEHKRRYLKHFLQRTKVSIEKFLKLIKDKEAKLRSYYSENIERTSDVFVTMILVDSIFMIEYLLRCSNSDLVTNDDRICGKPYIKIFEDLRLLENQLPFFILNDLFILAKTAIHGEVLDGLSLIELVISWIRGFAARDLLIQKNSLEQHFSKAEHMLDFLRLCLEPSVELNDDDQEELNDDDQEDTIRTPNIPSVTELHQAGVKFQLGSTKHLLEITFNKGILKIPLLAIYDTTEGLFRNLLAFETAHGDGCYINDYIIMMKNLVVTANDAELLVQNGVIDNWTGDSQAVSNFLRNLDRQATLHANNFRYSDLVQDLKEYCRYPLHNWKANLKQNYFNTP</sequence>